<name>A0AAW2GIL0_9HYME</name>
<comment type="caution">
    <text evidence="1">The sequence shown here is derived from an EMBL/GenBank/DDBJ whole genome shotgun (WGS) entry which is preliminary data.</text>
</comment>
<reference evidence="1 2" key="1">
    <citation type="submission" date="2023-03" db="EMBL/GenBank/DDBJ databases">
        <title>High recombination rates correlate with genetic variation in Cardiocondyla obscurior ants.</title>
        <authorList>
            <person name="Errbii M."/>
        </authorList>
    </citation>
    <scope>NUCLEOTIDE SEQUENCE [LARGE SCALE GENOMIC DNA]</scope>
    <source>
        <strain evidence="1">Alpha-2009</strain>
        <tissue evidence="1">Whole body</tissue>
    </source>
</reference>
<evidence type="ECO:0000313" key="2">
    <source>
        <dbReference type="Proteomes" id="UP001430953"/>
    </source>
</evidence>
<evidence type="ECO:0000313" key="1">
    <source>
        <dbReference type="EMBL" id="KAL0127828.1"/>
    </source>
</evidence>
<organism evidence="1 2">
    <name type="scientific">Cardiocondyla obscurior</name>
    <dbReference type="NCBI Taxonomy" id="286306"/>
    <lineage>
        <taxon>Eukaryota</taxon>
        <taxon>Metazoa</taxon>
        <taxon>Ecdysozoa</taxon>
        <taxon>Arthropoda</taxon>
        <taxon>Hexapoda</taxon>
        <taxon>Insecta</taxon>
        <taxon>Pterygota</taxon>
        <taxon>Neoptera</taxon>
        <taxon>Endopterygota</taxon>
        <taxon>Hymenoptera</taxon>
        <taxon>Apocrita</taxon>
        <taxon>Aculeata</taxon>
        <taxon>Formicoidea</taxon>
        <taxon>Formicidae</taxon>
        <taxon>Myrmicinae</taxon>
        <taxon>Cardiocondyla</taxon>
    </lineage>
</organism>
<protein>
    <submittedName>
        <fullName evidence="1">Uncharacterized protein</fullName>
    </submittedName>
</protein>
<dbReference type="Proteomes" id="UP001430953">
    <property type="component" value="Unassembled WGS sequence"/>
</dbReference>
<accession>A0AAW2GIL0</accession>
<dbReference type="EMBL" id="JADYXP020000003">
    <property type="protein sequence ID" value="KAL0127828.1"/>
    <property type="molecule type" value="Genomic_DNA"/>
</dbReference>
<dbReference type="AlphaFoldDB" id="A0AAW2GIL0"/>
<sequence length="66" mass="7372">MLINYPAFPRVTNAMKEAYSERTKRPTLRGRGGLKEASYIGGATSRIVMASELRRCPLIGESHTFL</sequence>
<keyword evidence="2" id="KW-1185">Reference proteome</keyword>
<proteinExistence type="predicted"/>
<gene>
    <name evidence="1" type="ORF">PUN28_003220</name>
</gene>